<reference evidence="2" key="2">
    <citation type="submission" date="2023-05" db="EMBL/GenBank/DDBJ databases">
        <authorList>
            <consortium name="Lawrence Berkeley National Laboratory"/>
            <person name="Steindorff A."/>
            <person name="Hensen N."/>
            <person name="Bonometti L."/>
            <person name="Westerberg I."/>
            <person name="Brannstrom I.O."/>
            <person name="Guillou S."/>
            <person name="Cros-Aarteil S."/>
            <person name="Calhoun S."/>
            <person name="Haridas S."/>
            <person name="Kuo A."/>
            <person name="Mondo S."/>
            <person name="Pangilinan J."/>
            <person name="Riley R."/>
            <person name="Labutti K."/>
            <person name="Andreopoulos B."/>
            <person name="Lipzen A."/>
            <person name="Chen C."/>
            <person name="Yanf M."/>
            <person name="Daum C."/>
            <person name="Ng V."/>
            <person name="Clum A."/>
            <person name="Ohm R."/>
            <person name="Martin F."/>
            <person name="Silar P."/>
            <person name="Natvig D."/>
            <person name="Lalanne C."/>
            <person name="Gautier V."/>
            <person name="Ament-Velasquez S.L."/>
            <person name="Kruys A."/>
            <person name="Hutchinson M.I."/>
            <person name="Powell A.J."/>
            <person name="Barry K."/>
            <person name="Miller A.N."/>
            <person name="Grigoriev I.V."/>
            <person name="Debuchy R."/>
            <person name="Gladieux P."/>
            <person name="Thoren M.H."/>
            <person name="Johannesson H."/>
        </authorList>
    </citation>
    <scope>NUCLEOTIDE SEQUENCE</scope>
    <source>
        <strain evidence="2">CBS 359.72</strain>
    </source>
</reference>
<name>A0AAN7HME9_9PEZI</name>
<gene>
    <name evidence="2" type="ORF">C7999DRAFT_34550</name>
</gene>
<keyword evidence="3" id="KW-1185">Reference proteome</keyword>
<reference evidence="2" key="1">
    <citation type="journal article" date="2023" name="Mol. Phylogenet. Evol.">
        <title>Genome-scale phylogeny and comparative genomics of the fungal order Sordariales.</title>
        <authorList>
            <person name="Hensen N."/>
            <person name="Bonometti L."/>
            <person name="Westerberg I."/>
            <person name="Brannstrom I.O."/>
            <person name="Guillou S."/>
            <person name="Cros-Aarteil S."/>
            <person name="Calhoun S."/>
            <person name="Haridas S."/>
            <person name="Kuo A."/>
            <person name="Mondo S."/>
            <person name="Pangilinan J."/>
            <person name="Riley R."/>
            <person name="LaButti K."/>
            <person name="Andreopoulos B."/>
            <person name="Lipzen A."/>
            <person name="Chen C."/>
            <person name="Yan M."/>
            <person name="Daum C."/>
            <person name="Ng V."/>
            <person name="Clum A."/>
            <person name="Steindorff A."/>
            <person name="Ohm R.A."/>
            <person name="Martin F."/>
            <person name="Silar P."/>
            <person name="Natvig D.O."/>
            <person name="Lalanne C."/>
            <person name="Gautier V."/>
            <person name="Ament-Velasquez S.L."/>
            <person name="Kruys A."/>
            <person name="Hutchinson M.I."/>
            <person name="Powell A.J."/>
            <person name="Barry K."/>
            <person name="Miller A.N."/>
            <person name="Grigoriev I.V."/>
            <person name="Debuchy R."/>
            <person name="Gladieux P."/>
            <person name="Hiltunen Thoren M."/>
            <person name="Johannesson H."/>
        </authorList>
    </citation>
    <scope>NUCLEOTIDE SEQUENCE</scope>
    <source>
        <strain evidence="2">CBS 359.72</strain>
    </source>
</reference>
<dbReference type="EMBL" id="MU857712">
    <property type="protein sequence ID" value="KAK4245089.1"/>
    <property type="molecule type" value="Genomic_DNA"/>
</dbReference>
<comment type="caution">
    <text evidence="2">The sequence shown here is derived from an EMBL/GenBank/DDBJ whole genome shotgun (WGS) entry which is preliminary data.</text>
</comment>
<feature type="signal peptide" evidence="1">
    <location>
        <begin position="1"/>
        <end position="16"/>
    </location>
</feature>
<dbReference type="AlphaFoldDB" id="A0AAN7HME9"/>
<keyword evidence="1" id="KW-0732">Signal</keyword>
<feature type="chain" id="PRO_5042827631" evidence="1">
    <location>
        <begin position="17"/>
        <end position="190"/>
    </location>
</feature>
<evidence type="ECO:0000256" key="1">
    <source>
        <dbReference type="SAM" id="SignalP"/>
    </source>
</evidence>
<accession>A0AAN7HME9</accession>
<evidence type="ECO:0000313" key="2">
    <source>
        <dbReference type="EMBL" id="KAK4245089.1"/>
    </source>
</evidence>
<protein>
    <submittedName>
        <fullName evidence="2">Uncharacterized protein</fullName>
    </submittedName>
</protein>
<evidence type="ECO:0000313" key="3">
    <source>
        <dbReference type="Proteomes" id="UP001303647"/>
    </source>
</evidence>
<proteinExistence type="predicted"/>
<sequence length="190" mass="20672">MKFITLLASFLGVAAALESSGPESRVTRMHKRSTRPEMITSIKMRTPEFKTTISAPTEKRSTAALTKVSGLQQRSSTLQARDFYECTNPELRPSVEDCNTIVSEVLSTDDPIIIAANSCLTYTFGTCQGFFCSLCETFETTTQNIGTQLDNVVALCVENGQPGTIVGEDAPQWEAGFTYAGQGLPTYDVC</sequence>
<dbReference type="Proteomes" id="UP001303647">
    <property type="component" value="Unassembled WGS sequence"/>
</dbReference>
<organism evidence="2 3">
    <name type="scientific">Corynascus novoguineensis</name>
    <dbReference type="NCBI Taxonomy" id="1126955"/>
    <lineage>
        <taxon>Eukaryota</taxon>
        <taxon>Fungi</taxon>
        <taxon>Dikarya</taxon>
        <taxon>Ascomycota</taxon>
        <taxon>Pezizomycotina</taxon>
        <taxon>Sordariomycetes</taxon>
        <taxon>Sordariomycetidae</taxon>
        <taxon>Sordariales</taxon>
        <taxon>Chaetomiaceae</taxon>
        <taxon>Corynascus</taxon>
    </lineage>
</organism>